<reference evidence="2" key="1">
    <citation type="submission" date="2020-05" db="EMBL/GenBank/DDBJ databases">
        <authorList>
            <person name="Chiriac C."/>
            <person name="Salcher M."/>
            <person name="Ghai R."/>
            <person name="Kavagutti S V."/>
        </authorList>
    </citation>
    <scope>NUCLEOTIDE SEQUENCE</scope>
</reference>
<gene>
    <name evidence="2" type="ORF">UFOVP190_111</name>
</gene>
<proteinExistence type="predicted"/>
<sequence length="165" mass="18161">MTKKLESLFNLPPSDNPIDPTVEESKSLIEENRDLITEVNAAIDKIDIALPTVRDLDTGDEELDELAKLAKDKAEDLIDLGMNVEPRFSGVILQTAGVMLGHAITAKTAKLDKKLRMINLQLQKAKLDHQIKKDAGKATDDPIEGEGIVLDRNDLLKQILGKQGK</sequence>
<evidence type="ECO:0000256" key="1">
    <source>
        <dbReference type="SAM" id="MobiDB-lite"/>
    </source>
</evidence>
<evidence type="ECO:0000313" key="2">
    <source>
        <dbReference type="EMBL" id="CAB5214425.1"/>
    </source>
</evidence>
<organism evidence="2">
    <name type="scientific">uncultured Caudovirales phage</name>
    <dbReference type="NCBI Taxonomy" id="2100421"/>
    <lineage>
        <taxon>Viruses</taxon>
        <taxon>Duplodnaviria</taxon>
        <taxon>Heunggongvirae</taxon>
        <taxon>Uroviricota</taxon>
        <taxon>Caudoviricetes</taxon>
        <taxon>Peduoviridae</taxon>
        <taxon>Maltschvirus</taxon>
        <taxon>Maltschvirus maltsch</taxon>
    </lineage>
</organism>
<dbReference type="EMBL" id="LR798243">
    <property type="protein sequence ID" value="CAB5214425.1"/>
    <property type="molecule type" value="Genomic_DNA"/>
</dbReference>
<feature type="region of interest" description="Disordered" evidence="1">
    <location>
        <begin position="1"/>
        <end position="20"/>
    </location>
</feature>
<name>A0A6J7WGJ4_9CAUD</name>
<protein>
    <submittedName>
        <fullName evidence="2">Uncharacterized protein</fullName>
    </submittedName>
</protein>
<accession>A0A6J7WGJ4</accession>